<dbReference type="EMBL" id="UINC01154922">
    <property type="protein sequence ID" value="SVD50466.1"/>
    <property type="molecule type" value="Genomic_DNA"/>
</dbReference>
<reference evidence="1" key="1">
    <citation type="submission" date="2018-05" db="EMBL/GenBank/DDBJ databases">
        <authorList>
            <person name="Lanie J.A."/>
            <person name="Ng W.-L."/>
            <person name="Kazmierczak K.M."/>
            <person name="Andrzejewski T.M."/>
            <person name="Davidsen T.M."/>
            <person name="Wayne K.J."/>
            <person name="Tettelin H."/>
            <person name="Glass J.I."/>
            <person name="Rusch D."/>
            <person name="Podicherti R."/>
            <person name="Tsui H.-C.T."/>
            <person name="Winkler M.E."/>
        </authorList>
    </citation>
    <scope>NUCLEOTIDE SEQUENCE</scope>
</reference>
<dbReference type="AlphaFoldDB" id="A0A382VV45"/>
<organism evidence="1">
    <name type="scientific">marine metagenome</name>
    <dbReference type="NCBI Taxonomy" id="408172"/>
    <lineage>
        <taxon>unclassified sequences</taxon>
        <taxon>metagenomes</taxon>
        <taxon>ecological metagenomes</taxon>
    </lineage>
</organism>
<sequence length="193" mass="22413">MMMKQKIFIWLLSALIMITNLNSQSLYKQKSKTLFWGLIKLDKEEEHEDGYWFDKWFKSREFAAPVTFMPVEIRYGLGLNGKFSGSTSSPSAGDMDNWIWYDSEVSPLDQEAKNIAGTAIDIDFGMVNVPNFIMNTSWMNFLTGINYRSSSIIFPKNIPDDWKEGTSISENNIQFKPELKEYLITNTLQWQPF</sequence>
<proteinExistence type="predicted"/>
<feature type="non-terminal residue" evidence="1">
    <location>
        <position position="193"/>
    </location>
</feature>
<feature type="non-terminal residue" evidence="1">
    <location>
        <position position="1"/>
    </location>
</feature>
<protein>
    <submittedName>
        <fullName evidence="1">Uncharacterized protein</fullName>
    </submittedName>
</protein>
<evidence type="ECO:0000313" key="1">
    <source>
        <dbReference type="EMBL" id="SVD50466.1"/>
    </source>
</evidence>
<accession>A0A382VV45</accession>
<name>A0A382VV45_9ZZZZ</name>
<gene>
    <name evidence="1" type="ORF">METZ01_LOCUS403320</name>
</gene>